<keyword evidence="10 14" id="KW-1133">Transmembrane helix</keyword>
<evidence type="ECO:0000313" key="18">
    <source>
        <dbReference type="EMBL" id="TCS61222.1"/>
    </source>
</evidence>
<dbReference type="SMART" id="SM00304">
    <property type="entry name" value="HAMP"/>
    <property type="match status" value="1"/>
</dbReference>
<dbReference type="InterPro" id="IPR036097">
    <property type="entry name" value="HisK_dim/P_sf"/>
</dbReference>
<keyword evidence="6 13" id="KW-0812">Transmembrane</keyword>
<keyword evidence="7 13" id="KW-0547">Nucleotide-binding</keyword>
<dbReference type="GO" id="GO:0009399">
    <property type="term" value="P:nitrogen fixation"/>
    <property type="evidence" value="ECO:0007669"/>
    <property type="project" value="UniProtKB-UniRule"/>
</dbReference>
<evidence type="ECO:0000313" key="19">
    <source>
        <dbReference type="Proteomes" id="UP000295304"/>
    </source>
</evidence>
<feature type="transmembrane region" description="Helical" evidence="14">
    <location>
        <begin position="62"/>
        <end position="85"/>
    </location>
</feature>
<dbReference type="InterPro" id="IPR017232">
    <property type="entry name" value="NtrY"/>
</dbReference>
<dbReference type="PANTHER" id="PTHR43065">
    <property type="entry name" value="SENSOR HISTIDINE KINASE"/>
    <property type="match status" value="1"/>
</dbReference>
<dbReference type="SMART" id="SM00387">
    <property type="entry name" value="HATPase_c"/>
    <property type="match status" value="1"/>
</dbReference>
<evidence type="ECO:0000256" key="2">
    <source>
        <dbReference type="ARBA" id="ARBA00004651"/>
    </source>
</evidence>
<accession>A0A4R3J750</accession>
<evidence type="ECO:0000256" key="12">
    <source>
        <dbReference type="ARBA" id="ARBA00023136"/>
    </source>
</evidence>
<keyword evidence="3 13" id="KW-1003">Cell membrane</keyword>
<feature type="transmembrane region" description="Helical" evidence="14">
    <location>
        <begin position="105"/>
        <end position="131"/>
    </location>
</feature>
<dbReference type="InterPro" id="IPR003661">
    <property type="entry name" value="HisK_dim/P_dom"/>
</dbReference>
<dbReference type="GO" id="GO:0005886">
    <property type="term" value="C:plasma membrane"/>
    <property type="evidence" value="ECO:0007669"/>
    <property type="project" value="UniProtKB-SubCell"/>
</dbReference>
<dbReference type="InterPro" id="IPR000014">
    <property type="entry name" value="PAS"/>
</dbReference>
<dbReference type="InterPro" id="IPR013767">
    <property type="entry name" value="PAS_fold"/>
</dbReference>
<evidence type="ECO:0000259" key="17">
    <source>
        <dbReference type="PROSITE" id="PS50885"/>
    </source>
</evidence>
<dbReference type="PROSITE" id="PS50109">
    <property type="entry name" value="HIS_KIN"/>
    <property type="match status" value="1"/>
</dbReference>
<gene>
    <name evidence="18" type="ORF">EDD55_10820</name>
</gene>
<evidence type="ECO:0000256" key="14">
    <source>
        <dbReference type="SAM" id="Phobius"/>
    </source>
</evidence>
<dbReference type="OrthoDB" id="9776727at2"/>
<dbReference type="PROSITE" id="PS50112">
    <property type="entry name" value="PAS"/>
    <property type="match status" value="1"/>
</dbReference>
<dbReference type="GO" id="GO:0000155">
    <property type="term" value="F:phosphorelay sensor kinase activity"/>
    <property type="evidence" value="ECO:0007669"/>
    <property type="project" value="InterPro"/>
</dbReference>
<keyword evidence="12 13" id="KW-0472">Membrane</keyword>
<evidence type="ECO:0000256" key="13">
    <source>
        <dbReference type="PIRNR" id="PIRNR037532"/>
    </source>
</evidence>
<dbReference type="Proteomes" id="UP000295304">
    <property type="component" value="Unassembled WGS sequence"/>
</dbReference>
<evidence type="ECO:0000256" key="8">
    <source>
        <dbReference type="ARBA" id="ARBA00022777"/>
    </source>
</evidence>
<dbReference type="EC" id="2.7.13.3" evidence="13"/>
<protein>
    <recommendedName>
        <fullName evidence="13">Nitrogen regulation protein</fullName>
        <ecNumber evidence="13">2.7.13.3</ecNumber>
    </recommendedName>
</protein>
<evidence type="ECO:0000256" key="1">
    <source>
        <dbReference type="ARBA" id="ARBA00000085"/>
    </source>
</evidence>
<keyword evidence="11 13" id="KW-0902">Two-component regulatory system</keyword>
<evidence type="ECO:0000256" key="5">
    <source>
        <dbReference type="ARBA" id="ARBA00022679"/>
    </source>
</evidence>
<comment type="catalytic activity">
    <reaction evidence="1 13">
        <text>ATP + protein L-histidine = ADP + protein N-phospho-L-histidine.</text>
        <dbReference type="EC" id="2.7.13.3"/>
    </reaction>
</comment>
<dbReference type="Pfam" id="PF00989">
    <property type="entry name" value="PAS"/>
    <property type="match status" value="1"/>
</dbReference>
<evidence type="ECO:0000256" key="4">
    <source>
        <dbReference type="ARBA" id="ARBA00022553"/>
    </source>
</evidence>
<dbReference type="InterPro" id="IPR045671">
    <property type="entry name" value="NtrY-like_N"/>
</dbReference>
<dbReference type="InterPro" id="IPR036890">
    <property type="entry name" value="HATPase_C_sf"/>
</dbReference>
<dbReference type="InterPro" id="IPR035965">
    <property type="entry name" value="PAS-like_dom_sf"/>
</dbReference>
<evidence type="ECO:0000259" key="15">
    <source>
        <dbReference type="PROSITE" id="PS50109"/>
    </source>
</evidence>
<dbReference type="CDD" id="cd06225">
    <property type="entry name" value="HAMP"/>
    <property type="match status" value="1"/>
</dbReference>
<feature type="domain" description="HAMP" evidence="17">
    <location>
        <begin position="325"/>
        <end position="378"/>
    </location>
</feature>
<proteinExistence type="predicted"/>
<dbReference type="InterPro" id="IPR004358">
    <property type="entry name" value="Sig_transdc_His_kin-like_C"/>
</dbReference>
<dbReference type="Gene3D" id="6.10.340.10">
    <property type="match status" value="1"/>
</dbReference>
<keyword evidence="13" id="KW-0535">Nitrogen fixation</keyword>
<name>A0A4R3J750_9PROT</name>
<dbReference type="PROSITE" id="PS50885">
    <property type="entry name" value="HAMP"/>
    <property type="match status" value="1"/>
</dbReference>
<dbReference type="PANTHER" id="PTHR43065:SF10">
    <property type="entry name" value="PEROXIDE STRESS-ACTIVATED HISTIDINE KINASE MAK3"/>
    <property type="match status" value="1"/>
</dbReference>
<dbReference type="CDD" id="cd00082">
    <property type="entry name" value="HisKA"/>
    <property type="match status" value="1"/>
</dbReference>
<dbReference type="InterPro" id="IPR005467">
    <property type="entry name" value="His_kinase_dom"/>
</dbReference>
<dbReference type="EMBL" id="SLZW01000008">
    <property type="protein sequence ID" value="TCS61222.1"/>
    <property type="molecule type" value="Genomic_DNA"/>
</dbReference>
<dbReference type="NCBIfam" id="TIGR00229">
    <property type="entry name" value="sensory_box"/>
    <property type="match status" value="1"/>
</dbReference>
<dbReference type="Gene3D" id="3.30.450.20">
    <property type="entry name" value="PAS domain"/>
    <property type="match status" value="1"/>
</dbReference>
<keyword evidence="9 13" id="KW-0067">ATP-binding</keyword>
<dbReference type="InterPro" id="IPR003660">
    <property type="entry name" value="HAMP_dom"/>
</dbReference>
<evidence type="ECO:0000259" key="16">
    <source>
        <dbReference type="PROSITE" id="PS50112"/>
    </source>
</evidence>
<sequence length="759" mass="83711">MNARMSPYARLLIRFRIWSRRVKLPRILALVLVVAAVVSGTATFIALTGTSAGENGVDPQTVLVLLGLDGVLLLMLGAVIAWRLVEMWIDRRNKSAGSGLLSRMVFMFSMVAVTPAILVAVFAGLFLNFGIQSWFSDKVRTALEASHSVATAYLHEHRQSIRAVALAVADDLNSEAASLVRSRYQFDAVLSTQAVLRNLPEALVIDSKGAVRARARLSPTQTINIPEDALTRANLGEIVILTSDADDRVRALLRLNQFADAYLLVGRFVDPQVMSYIDASTKAESLYKRLQERSGRIQITFVVIFIVVSLLLLLAAVWIGISFATQLTTPITRLIGAAEKVSAGDLSVRVRAPASTDEVGTLARAFNRMTDRLDVQQQGLIEMNRQLDERRRFTETVLSGVSAGVVGLDARGHVHLPNRSASELLGLDLDPYIGRRLEDAVPEMHTIIERAITNPERGARVEISIVRDGRPRTLIVNVVAEHLEGEVIGYVLTFDDITELLSAQRKAAWADVARRIAHEIKNPLTPIQLSAERLRRKYLKQITNDAETFTLCTDTIVRQVGDIGRMVDEFSDFARMPEPVMKRENISDICRTVFFLERNRKEDLRNGELPDGTSKPDIEYILNLPDDDVYAVCDGRQIAQALTNLLKNAAEAIDGGGERGLAGRITLAVSTERMSARREKASDALDNASLKETVRIIIEDNGVGLAADMIDRLTEPYVTTRQKGTGLGLAIVKKIMEDHDGDLRLENRPSGGARITMIL</sequence>
<dbReference type="Gene3D" id="1.10.287.130">
    <property type="match status" value="1"/>
</dbReference>
<dbReference type="SUPFAM" id="SSF55874">
    <property type="entry name" value="ATPase domain of HSP90 chaperone/DNA topoisomerase II/histidine kinase"/>
    <property type="match status" value="1"/>
</dbReference>
<evidence type="ECO:0000256" key="3">
    <source>
        <dbReference type="ARBA" id="ARBA00022475"/>
    </source>
</evidence>
<dbReference type="GO" id="GO:0006355">
    <property type="term" value="P:regulation of DNA-templated transcription"/>
    <property type="evidence" value="ECO:0007669"/>
    <property type="project" value="InterPro"/>
</dbReference>
<dbReference type="PIRSF" id="PIRSF037532">
    <property type="entry name" value="STHK_NtrY"/>
    <property type="match status" value="1"/>
</dbReference>
<reference evidence="18 19" key="1">
    <citation type="submission" date="2019-03" db="EMBL/GenBank/DDBJ databases">
        <title>Genomic Encyclopedia of Type Strains, Phase IV (KMG-IV): sequencing the most valuable type-strain genomes for metagenomic binning, comparative biology and taxonomic classification.</title>
        <authorList>
            <person name="Goeker M."/>
        </authorList>
    </citation>
    <scope>NUCLEOTIDE SEQUENCE [LARGE SCALE GENOMIC DNA]</scope>
    <source>
        <strain evidence="18 19">DSM 101688</strain>
    </source>
</reference>
<dbReference type="CDD" id="cd00130">
    <property type="entry name" value="PAS"/>
    <property type="match status" value="1"/>
</dbReference>
<dbReference type="Pfam" id="PF02518">
    <property type="entry name" value="HATPase_c"/>
    <property type="match status" value="1"/>
</dbReference>
<evidence type="ECO:0000256" key="6">
    <source>
        <dbReference type="ARBA" id="ARBA00022692"/>
    </source>
</evidence>
<dbReference type="Pfam" id="PF00672">
    <property type="entry name" value="HAMP"/>
    <property type="match status" value="1"/>
</dbReference>
<dbReference type="SUPFAM" id="SSF55785">
    <property type="entry name" value="PYP-like sensor domain (PAS domain)"/>
    <property type="match status" value="1"/>
</dbReference>
<feature type="transmembrane region" description="Helical" evidence="14">
    <location>
        <begin position="299"/>
        <end position="324"/>
    </location>
</feature>
<dbReference type="SUPFAM" id="SSF47384">
    <property type="entry name" value="Homodimeric domain of signal transducing histidine kinase"/>
    <property type="match status" value="1"/>
</dbReference>
<dbReference type="GO" id="GO:0005524">
    <property type="term" value="F:ATP binding"/>
    <property type="evidence" value="ECO:0007669"/>
    <property type="project" value="UniProtKB-UniRule"/>
</dbReference>
<keyword evidence="8 13" id="KW-0418">Kinase</keyword>
<dbReference type="Pfam" id="PF00512">
    <property type="entry name" value="HisKA"/>
    <property type="match status" value="1"/>
</dbReference>
<keyword evidence="5 13" id="KW-0808">Transferase</keyword>
<evidence type="ECO:0000256" key="9">
    <source>
        <dbReference type="ARBA" id="ARBA00022840"/>
    </source>
</evidence>
<dbReference type="Gene3D" id="3.30.565.10">
    <property type="entry name" value="Histidine kinase-like ATPase, C-terminal domain"/>
    <property type="match status" value="1"/>
</dbReference>
<keyword evidence="4" id="KW-0597">Phosphoprotein</keyword>
<dbReference type="AlphaFoldDB" id="A0A4R3J750"/>
<dbReference type="PRINTS" id="PR00344">
    <property type="entry name" value="BCTRLSENSOR"/>
</dbReference>
<evidence type="ECO:0000256" key="10">
    <source>
        <dbReference type="ARBA" id="ARBA00022989"/>
    </source>
</evidence>
<comment type="caution">
    <text evidence="18">The sequence shown here is derived from an EMBL/GenBank/DDBJ whole genome shotgun (WGS) entry which is preliminary data.</text>
</comment>
<evidence type="ECO:0000256" key="7">
    <source>
        <dbReference type="ARBA" id="ARBA00022741"/>
    </source>
</evidence>
<dbReference type="InterPro" id="IPR003594">
    <property type="entry name" value="HATPase_dom"/>
</dbReference>
<evidence type="ECO:0000256" key="11">
    <source>
        <dbReference type="ARBA" id="ARBA00023012"/>
    </source>
</evidence>
<dbReference type="SUPFAM" id="SSF158472">
    <property type="entry name" value="HAMP domain-like"/>
    <property type="match status" value="1"/>
</dbReference>
<feature type="domain" description="Histidine kinase" evidence="15">
    <location>
        <begin position="515"/>
        <end position="759"/>
    </location>
</feature>
<comment type="subcellular location">
    <subcellularLocation>
        <location evidence="2 13">Cell membrane</location>
        <topology evidence="2 13">Multi-pass membrane protein</topology>
    </subcellularLocation>
</comment>
<organism evidence="18 19">
    <name type="scientific">Varunaivibrio sulfuroxidans</name>
    <dbReference type="NCBI Taxonomy" id="1773489"/>
    <lineage>
        <taxon>Bacteria</taxon>
        <taxon>Pseudomonadati</taxon>
        <taxon>Pseudomonadota</taxon>
        <taxon>Alphaproteobacteria</taxon>
        <taxon>Rhodospirillales</taxon>
        <taxon>Magnetovibrionaceae</taxon>
        <taxon>Varunaivibrio</taxon>
    </lineage>
</organism>
<dbReference type="Pfam" id="PF19312">
    <property type="entry name" value="NtrY_N"/>
    <property type="match status" value="1"/>
</dbReference>
<feature type="domain" description="PAS" evidence="16">
    <location>
        <begin position="390"/>
        <end position="459"/>
    </location>
</feature>
<dbReference type="SMART" id="SM00388">
    <property type="entry name" value="HisKA"/>
    <property type="match status" value="1"/>
</dbReference>
<keyword evidence="19" id="KW-1185">Reference proteome</keyword>